<dbReference type="SUPFAM" id="SSF53098">
    <property type="entry name" value="Ribonuclease H-like"/>
    <property type="match status" value="1"/>
</dbReference>
<dbReference type="Proteomes" id="UP000637643">
    <property type="component" value="Unassembled WGS sequence"/>
</dbReference>
<accession>A0A917FDX4</accession>
<protein>
    <recommendedName>
        <fullName evidence="1">Integrase catalytic domain-containing protein</fullName>
    </recommendedName>
</protein>
<evidence type="ECO:0000313" key="2">
    <source>
        <dbReference type="EMBL" id="GGF66171.1"/>
    </source>
</evidence>
<feature type="domain" description="Integrase catalytic" evidence="1">
    <location>
        <begin position="3"/>
        <end position="38"/>
    </location>
</feature>
<dbReference type="EMBL" id="BMKR01000003">
    <property type="protein sequence ID" value="GGF66171.1"/>
    <property type="molecule type" value="Genomic_DNA"/>
</dbReference>
<organism evidence="2 3">
    <name type="scientific">Paenibacillus albidus</name>
    <dbReference type="NCBI Taxonomy" id="2041023"/>
    <lineage>
        <taxon>Bacteria</taxon>
        <taxon>Bacillati</taxon>
        <taxon>Bacillota</taxon>
        <taxon>Bacilli</taxon>
        <taxon>Bacillales</taxon>
        <taxon>Paenibacillaceae</taxon>
        <taxon>Paenibacillus</taxon>
    </lineage>
</organism>
<dbReference type="GO" id="GO:0015074">
    <property type="term" value="P:DNA integration"/>
    <property type="evidence" value="ECO:0007669"/>
    <property type="project" value="InterPro"/>
</dbReference>
<dbReference type="InterPro" id="IPR001584">
    <property type="entry name" value="Integrase_cat-core"/>
</dbReference>
<dbReference type="Pfam" id="PF13333">
    <property type="entry name" value="rve_2"/>
    <property type="match status" value="1"/>
</dbReference>
<comment type="caution">
    <text evidence="2">The sequence shown here is derived from an EMBL/GenBank/DDBJ whole genome shotgun (WGS) entry which is preliminary data.</text>
</comment>
<sequence length="53" mass="6448">MYFETFEEVYEAVAVYIEFYNERRFHGSLQRMSPNQYHAAWKAGQLKPIEMKL</sequence>
<keyword evidence="3" id="KW-1185">Reference proteome</keyword>
<reference evidence="2" key="2">
    <citation type="submission" date="2020-09" db="EMBL/GenBank/DDBJ databases">
        <authorList>
            <person name="Sun Q."/>
            <person name="Zhou Y."/>
        </authorList>
    </citation>
    <scope>NUCLEOTIDE SEQUENCE</scope>
    <source>
        <strain evidence="2">CGMCC 1.16134</strain>
    </source>
</reference>
<reference evidence="2" key="1">
    <citation type="journal article" date="2014" name="Int. J. Syst. Evol. Microbiol.">
        <title>Complete genome sequence of Corynebacterium casei LMG S-19264T (=DSM 44701T), isolated from a smear-ripened cheese.</title>
        <authorList>
            <consortium name="US DOE Joint Genome Institute (JGI-PGF)"/>
            <person name="Walter F."/>
            <person name="Albersmeier A."/>
            <person name="Kalinowski J."/>
            <person name="Ruckert C."/>
        </authorList>
    </citation>
    <scope>NUCLEOTIDE SEQUENCE</scope>
    <source>
        <strain evidence="2">CGMCC 1.16134</strain>
    </source>
</reference>
<dbReference type="AlphaFoldDB" id="A0A917FDX4"/>
<dbReference type="InterPro" id="IPR012337">
    <property type="entry name" value="RNaseH-like_sf"/>
</dbReference>
<gene>
    <name evidence="2" type="ORF">GCM10010912_09050</name>
</gene>
<evidence type="ECO:0000259" key="1">
    <source>
        <dbReference type="Pfam" id="PF13333"/>
    </source>
</evidence>
<evidence type="ECO:0000313" key="3">
    <source>
        <dbReference type="Proteomes" id="UP000637643"/>
    </source>
</evidence>
<name>A0A917FDX4_9BACL</name>
<proteinExistence type="predicted"/>